<comment type="caution">
    <text evidence="8">The sequence shown here is derived from an EMBL/GenBank/DDBJ whole genome shotgun (WGS) entry which is preliminary data.</text>
</comment>
<evidence type="ECO:0000256" key="6">
    <source>
        <dbReference type="SAM" id="Phobius"/>
    </source>
</evidence>
<reference evidence="10 11" key="1">
    <citation type="submission" date="2016-10" db="EMBL/GenBank/DDBJ databases">
        <authorList>
            <person name="Varghese N."/>
            <person name="Submissions S."/>
        </authorList>
    </citation>
    <scope>NUCLEOTIDE SEQUENCE [LARGE SCALE GENOMIC DNA]</scope>
    <source>
        <strain evidence="9 10">NFIX06</strain>
        <strain evidence="8 11">NFIX08</strain>
    </source>
</reference>
<evidence type="ECO:0000259" key="7">
    <source>
        <dbReference type="PROSITE" id="PS50977"/>
    </source>
</evidence>
<feature type="domain" description="HTH tetR-type" evidence="7">
    <location>
        <begin position="10"/>
        <end position="70"/>
    </location>
</feature>
<dbReference type="InterPro" id="IPR013572">
    <property type="entry name" value="Tscrpt_reg_MAATS_C"/>
</dbReference>
<evidence type="ECO:0000256" key="5">
    <source>
        <dbReference type="PROSITE-ProRule" id="PRU00335"/>
    </source>
</evidence>
<keyword evidence="6" id="KW-0812">Transmembrane</keyword>
<keyword evidence="6" id="KW-0472">Membrane</keyword>
<protein>
    <submittedName>
        <fullName evidence="8">Transcriptional regulator, TetR family</fullName>
    </submittedName>
</protein>
<evidence type="ECO:0000313" key="8">
    <source>
        <dbReference type="EMBL" id="SFR25267.1"/>
    </source>
</evidence>
<dbReference type="InterPro" id="IPR009057">
    <property type="entry name" value="Homeodomain-like_sf"/>
</dbReference>
<dbReference type="InterPro" id="IPR036271">
    <property type="entry name" value="Tet_transcr_reg_TetR-rel_C_sf"/>
</dbReference>
<dbReference type="PROSITE" id="PS50977">
    <property type="entry name" value="HTH_TETR_2"/>
    <property type="match status" value="1"/>
</dbReference>
<keyword evidence="1" id="KW-0678">Repressor</keyword>
<dbReference type="SUPFAM" id="SSF48498">
    <property type="entry name" value="Tetracyclin repressor-like, C-terminal domain"/>
    <property type="match status" value="1"/>
</dbReference>
<dbReference type="RefSeq" id="WP_007371399.1">
    <property type="nucleotide sequence ID" value="NZ_CP015113.1"/>
</dbReference>
<accession>A0AAX2EYH3</accession>
<dbReference type="KEGG" id="krd:A3780_14425"/>
<dbReference type="InterPro" id="IPR050109">
    <property type="entry name" value="HTH-type_TetR-like_transc_reg"/>
</dbReference>
<dbReference type="Gene3D" id="1.10.357.10">
    <property type="entry name" value="Tetracycline Repressor, domain 2"/>
    <property type="match status" value="1"/>
</dbReference>
<feature type="transmembrane region" description="Helical" evidence="6">
    <location>
        <begin position="156"/>
        <end position="177"/>
    </location>
</feature>
<evidence type="ECO:0000256" key="1">
    <source>
        <dbReference type="ARBA" id="ARBA00022491"/>
    </source>
</evidence>
<organism evidence="8 11">
    <name type="scientific">Kosakonia radicincitans</name>
    <dbReference type="NCBI Taxonomy" id="283686"/>
    <lineage>
        <taxon>Bacteria</taxon>
        <taxon>Pseudomonadati</taxon>
        <taxon>Pseudomonadota</taxon>
        <taxon>Gammaproteobacteria</taxon>
        <taxon>Enterobacterales</taxon>
        <taxon>Enterobacteriaceae</taxon>
        <taxon>Kosakonia</taxon>
    </lineage>
</organism>
<keyword evidence="4" id="KW-0804">Transcription</keyword>
<evidence type="ECO:0000256" key="3">
    <source>
        <dbReference type="ARBA" id="ARBA00023125"/>
    </source>
</evidence>
<proteinExistence type="predicted"/>
<gene>
    <name evidence="9" type="ORF">SAMN03159428_03869</name>
    <name evidence="8" type="ORF">SAMN03159514_04596</name>
</gene>
<feature type="DNA-binding region" description="H-T-H motif" evidence="5">
    <location>
        <begin position="33"/>
        <end position="52"/>
    </location>
</feature>
<dbReference type="Proteomes" id="UP000198760">
    <property type="component" value="Unassembled WGS sequence"/>
</dbReference>
<dbReference type="Pfam" id="PF00440">
    <property type="entry name" value="TetR_N"/>
    <property type="match status" value="1"/>
</dbReference>
<dbReference type="AlphaFoldDB" id="A0AAX2EYH3"/>
<dbReference type="PANTHER" id="PTHR30055">
    <property type="entry name" value="HTH-TYPE TRANSCRIPTIONAL REGULATOR RUTR"/>
    <property type="match status" value="1"/>
</dbReference>
<evidence type="ECO:0000313" key="11">
    <source>
        <dbReference type="Proteomes" id="UP000199173"/>
    </source>
</evidence>
<keyword evidence="6" id="KW-1133">Transmembrane helix</keyword>
<keyword evidence="10" id="KW-1185">Reference proteome</keyword>
<dbReference type="GO" id="GO:0000976">
    <property type="term" value="F:transcription cis-regulatory region binding"/>
    <property type="evidence" value="ECO:0007669"/>
    <property type="project" value="TreeGrafter"/>
</dbReference>
<evidence type="ECO:0000256" key="4">
    <source>
        <dbReference type="ARBA" id="ARBA00023163"/>
    </source>
</evidence>
<dbReference type="Pfam" id="PF08361">
    <property type="entry name" value="TetR_C_2"/>
    <property type="match status" value="1"/>
</dbReference>
<dbReference type="PRINTS" id="PR00455">
    <property type="entry name" value="HTHTETR"/>
</dbReference>
<keyword evidence="2" id="KW-0805">Transcription regulation</keyword>
<dbReference type="InterPro" id="IPR001647">
    <property type="entry name" value="HTH_TetR"/>
</dbReference>
<dbReference type="SUPFAM" id="SSF46689">
    <property type="entry name" value="Homeodomain-like"/>
    <property type="match status" value="1"/>
</dbReference>
<sequence>MARRTKQDAEETREHILDAAEQCFRDSGIYRTTLQMIAIKAGCTRGAIYWHFREKNDLFKQVIERTPLLLFTEVEDLVMRAESVIALRHCLLREIEYVKRNKHLQNVIEMTVFRCEYPDEVNDHDILVGNKMDKLFVMIDSVLSEAQKNGRIHADISTTILSSMIFYVFMGALRSIVMMPNDTLLYRYSQSALDFAFDMAIGNKAVCNEK</sequence>
<evidence type="ECO:0000256" key="2">
    <source>
        <dbReference type="ARBA" id="ARBA00023015"/>
    </source>
</evidence>
<evidence type="ECO:0000313" key="9">
    <source>
        <dbReference type="EMBL" id="SFU06880.1"/>
    </source>
</evidence>
<dbReference type="EMBL" id="FOYJ01000013">
    <property type="protein sequence ID" value="SFR25267.1"/>
    <property type="molecule type" value="Genomic_DNA"/>
</dbReference>
<evidence type="ECO:0000313" key="10">
    <source>
        <dbReference type="Proteomes" id="UP000198760"/>
    </source>
</evidence>
<dbReference type="PANTHER" id="PTHR30055:SF240">
    <property type="entry name" value="HTH-TYPE TRANSCRIPTIONAL REGULATOR ACRR"/>
    <property type="match status" value="1"/>
</dbReference>
<keyword evidence="3 5" id="KW-0238">DNA-binding</keyword>
<dbReference type="EMBL" id="FPAV01000011">
    <property type="protein sequence ID" value="SFU06880.1"/>
    <property type="molecule type" value="Genomic_DNA"/>
</dbReference>
<name>A0AAX2EYH3_9ENTR</name>
<dbReference type="Proteomes" id="UP000199173">
    <property type="component" value="Unassembled WGS sequence"/>
</dbReference>
<dbReference type="GO" id="GO:0003700">
    <property type="term" value="F:DNA-binding transcription factor activity"/>
    <property type="evidence" value="ECO:0007669"/>
    <property type="project" value="TreeGrafter"/>
</dbReference>